<comment type="function">
    <text evidence="9">Encapsidates the genome, protecting it from nucleases. The encapsidated genomic RNA is termed the nucleocapsid (NC) and serves as template for viral transcription and replication.</text>
</comment>
<evidence type="ECO:0000256" key="7">
    <source>
        <dbReference type="ARBA" id="ARBA00023274"/>
    </source>
</evidence>
<comment type="subcellular location">
    <subcellularLocation>
        <location evidence="9">Virion</location>
    </subcellularLocation>
    <subcellularLocation>
        <location evidence="9">Host cytoplasm</location>
    </subcellularLocation>
</comment>
<dbReference type="GO" id="GO:0003723">
    <property type="term" value="F:RNA binding"/>
    <property type="evidence" value="ECO:0007669"/>
    <property type="project" value="UniProtKB-UniRule"/>
</dbReference>
<dbReference type="GO" id="GO:0019029">
    <property type="term" value="C:helical viral capsid"/>
    <property type="evidence" value="ECO:0007669"/>
    <property type="project" value="UniProtKB-UniRule"/>
</dbReference>
<dbReference type="EMBL" id="BK061804">
    <property type="protein sequence ID" value="DAZ90813.1"/>
    <property type="molecule type" value="Viral_cRNA"/>
</dbReference>
<evidence type="ECO:0000256" key="1">
    <source>
        <dbReference type="ARBA" id="ARBA00014389"/>
    </source>
</evidence>
<evidence type="ECO:0000256" key="8">
    <source>
        <dbReference type="ARBA" id="ARBA00033344"/>
    </source>
</evidence>
<dbReference type="GO" id="GO:1990904">
    <property type="term" value="C:ribonucleoprotein complex"/>
    <property type="evidence" value="ECO:0007669"/>
    <property type="project" value="UniProtKB-UniRule"/>
</dbReference>
<keyword evidence="9" id="KW-1035">Host cytoplasm</keyword>
<reference evidence="10" key="1">
    <citation type="journal article" date="2022" name="bioRxiv">
        <title>Unlocking the hidden genetic diversity of varicosaviruses, the neglected plant rhabdoviruses.</title>
        <authorList>
            <person name="Bejerman N."/>
            <person name="Dietzgen R.G."/>
            <person name="Debat H."/>
        </authorList>
    </citation>
    <scope>NUCLEOTIDE SEQUENCE</scope>
</reference>
<dbReference type="Pfam" id="PF03216">
    <property type="entry name" value="Rhabdo_ncap_2"/>
    <property type="match status" value="1"/>
</dbReference>
<keyword evidence="3 9" id="KW-0167">Capsid protein</keyword>
<proteinExistence type="inferred from homology"/>
<keyword evidence="2 9" id="KW-1139">Helical capsid protein</keyword>
<dbReference type="GO" id="GO:0030430">
    <property type="term" value="C:host cell cytoplasm"/>
    <property type="evidence" value="ECO:0007669"/>
    <property type="project" value="UniProtKB-SubCell"/>
</dbReference>
<keyword evidence="4 9" id="KW-0946">Virion</keyword>
<comment type="similarity">
    <text evidence="9">Belongs to the nucleorhabdovirus nucleocapsid protein family.</text>
</comment>
<dbReference type="GO" id="GO:0019013">
    <property type="term" value="C:viral nucleocapsid"/>
    <property type="evidence" value="ECO:0007669"/>
    <property type="project" value="UniProtKB-UniRule"/>
</dbReference>
<evidence type="ECO:0000313" key="10">
    <source>
        <dbReference type="EMBL" id="DAZ90813.1"/>
    </source>
</evidence>
<protein>
    <recommendedName>
        <fullName evidence="1 9">Nucleoprotein</fullName>
        <shortName evidence="9">NP</shortName>
        <shortName evidence="9">Protein N</shortName>
    </recommendedName>
    <alternativeName>
        <fullName evidence="8 9">Nucleocapsid protein</fullName>
    </alternativeName>
</protein>
<organism evidence="10">
    <name type="scientific">Sciadopitys virus 1_Can</name>
    <dbReference type="NCBI Taxonomy" id="2977986"/>
    <lineage>
        <taxon>Viruses</taxon>
        <taxon>Riboviria</taxon>
        <taxon>Orthornavirae</taxon>
        <taxon>Negarnaviricota</taxon>
        <taxon>Haploviricotina</taxon>
        <taxon>Monjiviricetes</taxon>
        <taxon>Mononegavirales</taxon>
        <taxon>Rhabdoviridae</taxon>
    </lineage>
</organism>
<keyword evidence="6 9" id="KW-0543">Viral nucleoprotein</keyword>
<keyword evidence="7 9" id="KW-0687">Ribonucleoprotein</keyword>
<comment type="subunit">
    <text evidence="9">Homomultimerizes to form the nucleocapsid. Binds to viral genomic RNA.</text>
</comment>
<accession>A0A9N7AB15</accession>
<evidence type="ECO:0000256" key="3">
    <source>
        <dbReference type="ARBA" id="ARBA00022561"/>
    </source>
</evidence>
<keyword evidence="5 9" id="KW-0694">RNA-binding</keyword>
<evidence type="ECO:0000256" key="2">
    <source>
        <dbReference type="ARBA" id="ARBA00022497"/>
    </source>
</evidence>
<evidence type="ECO:0000256" key="6">
    <source>
        <dbReference type="ARBA" id="ARBA00023086"/>
    </source>
</evidence>
<name>A0A9N7AB15_9RHAB</name>
<evidence type="ECO:0000256" key="9">
    <source>
        <dbReference type="RuleBase" id="RU369108"/>
    </source>
</evidence>
<dbReference type="InterPro" id="IPR004902">
    <property type="entry name" value="Rhabdo_ncap_2"/>
</dbReference>
<evidence type="ECO:0000256" key="5">
    <source>
        <dbReference type="ARBA" id="ARBA00022884"/>
    </source>
</evidence>
<evidence type="ECO:0000256" key="4">
    <source>
        <dbReference type="ARBA" id="ARBA00022844"/>
    </source>
</evidence>
<sequence length="389" mass="43013">MTTPAPPPQAPSTLVGLTIKSRYSAATTNFSASGVSKTDWTDSQLSSLEGFKLITMGEKDLCREVKDLIPKLETGISERSAGRIIGLAWNLLCPGKKFQRVFPDKNDCQKITSSDITSLDDTVISQGSASSNIAWGKNDLETCQAGTYICAALLRLFTKSPDNFKAAQQEIKNSFQKFYQVTFPITPFTVRDAVITDLHSLYQNISIFRNSLAGLLYHFQETTDGQGVATLTFELHLQNTGMHVWPMFQDVCGSLHASSIEMLSALDIKATRKALDCILAIIVNFEGAATTLQATDRARKTYKYSRIYDKNMFADIQTKNCRPLALILGNLKKMSSPRGTGDVLDMVALKNIDQDIKDMYKKFAKGIYDHFMASEEAAGGNEIFLKVMT</sequence>